<evidence type="ECO:0000256" key="9">
    <source>
        <dbReference type="RuleBase" id="RU004474"/>
    </source>
</evidence>
<evidence type="ECO:0000256" key="5">
    <source>
        <dbReference type="ARBA" id="ARBA00022857"/>
    </source>
</evidence>
<dbReference type="Pfam" id="PF00186">
    <property type="entry name" value="DHFR_1"/>
    <property type="match status" value="1"/>
</dbReference>
<keyword evidence="5 8" id="KW-0521">NADP</keyword>
<dbReference type="InterPro" id="IPR024072">
    <property type="entry name" value="DHFR-like_dom_sf"/>
</dbReference>
<comment type="similarity">
    <text evidence="2 8 9">Belongs to the dihydrofolate reductase family.</text>
</comment>
<dbReference type="InterPro" id="IPR012259">
    <property type="entry name" value="DHFR"/>
</dbReference>
<keyword evidence="12" id="KW-1185">Reference proteome</keyword>
<dbReference type="RefSeq" id="WP_320003486.1">
    <property type="nucleotide sequence ID" value="NZ_JAUHJS010000002.1"/>
</dbReference>
<dbReference type="PROSITE" id="PS51330">
    <property type="entry name" value="DHFR_2"/>
    <property type="match status" value="1"/>
</dbReference>
<organism evidence="11 12">
    <name type="scientific">Shiella aurantiaca</name>
    <dbReference type="NCBI Taxonomy" id="3058365"/>
    <lineage>
        <taxon>Bacteria</taxon>
        <taxon>Pseudomonadati</taxon>
        <taxon>Bacteroidota</taxon>
        <taxon>Cytophagia</taxon>
        <taxon>Cytophagales</taxon>
        <taxon>Shiellaceae</taxon>
        <taxon>Shiella</taxon>
    </lineage>
</organism>
<dbReference type="PIRSF" id="PIRSF000194">
    <property type="entry name" value="DHFR"/>
    <property type="match status" value="1"/>
</dbReference>
<evidence type="ECO:0000256" key="4">
    <source>
        <dbReference type="ARBA" id="ARBA00022563"/>
    </source>
</evidence>
<evidence type="ECO:0000313" key="11">
    <source>
        <dbReference type="EMBL" id="MDN4164962.1"/>
    </source>
</evidence>
<comment type="function">
    <text evidence="7 8">Key enzyme in folate metabolism. Catalyzes an essential reaction for de novo glycine and purine synthesis, and for DNA precursor synthesis.</text>
</comment>
<dbReference type="PANTHER" id="PTHR48069">
    <property type="entry name" value="DIHYDROFOLATE REDUCTASE"/>
    <property type="match status" value="1"/>
</dbReference>
<dbReference type="PANTHER" id="PTHR48069:SF3">
    <property type="entry name" value="DIHYDROFOLATE REDUCTASE"/>
    <property type="match status" value="1"/>
</dbReference>
<dbReference type="InterPro" id="IPR001796">
    <property type="entry name" value="DHFR_dom"/>
</dbReference>
<comment type="pathway">
    <text evidence="1 8">Cofactor biosynthesis; tetrahydrofolate biosynthesis; 5,6,7,8-tetrahydrofolate from 7,8-dihydrofolate: step 1/1.</text>
</comment>
<dbReference type="Gene3D" id="3.40.430.10">
    <property type="entry name" value="Dihydrofolate Reductase, subunit A"/>
    <property type="match status" value="1"/>
</dbReference>
<evidence type="ECO:0000256" key="2">
    <source>
        <dbReference type="ARBA" id="ARBA00009539"/>
    </source>
</evidence>
<dbReference type="PROSITE" id="PS00075">
    <property type="entry name" value="DHFR_1"/>
    <property type="match status" value="1"/>
</dbReference>
<keyword evidence="4 8" id="KW-0554">One-carbon metabolism</keyword>
<gene>
    <name evidence="11" type="ORF">QWY31_05580</name>
</gene>
<accession>A0ABT8F3D2</accession>
<evidence type="ECO:0000313" key="12">
    <source>
        <dbReference type="Proteomes" id="UP001168552"/>
    </source>
</evidence>
<dbReference type="GO" id="GO:0004146">
    <property type="term" value="F:dihydrofolate reductase activity"/>
    <property type="evidence" value="ECO:0007669"/>
    <property type="project" value="UniProtKB-EC"/>
</dbReference>
<dbReference type="CDD" id="cd00209">
    <property type="entry name" value="DHFR"/>
    <property type="match status" value="1"/>
</dbReference>
<evidence type="ECO:0000256" key="7">
    <source>
        <dbReference type="ARBA" id="ARBA00025067"/>
    </source>
</evidence>
<comment type="catalytic activity">
    <reaction evidence="8">
        <text>(6S)-5,6,7,8-tetrahydrofolate + NADP(+) = 7,8-dihydrofolate + NADPH + H(+)</text>
        <dbReference type="Rhea" id="RHEA:15009"/>
        <dbReference type="ChEBI" id="CHEBI:15378"/>
        <dbReference type="ChEBI" id="CHEBI:57451"/>
        <dbReference type="ChEBI" id="CHEBI:57453"/>
        <dbReference type="ChEBI" id="CHEBI:57783"/>
        <dbReference type="ChEBI" id="CHEBI:58349"/>
        <dbReference type="EC" id="1.5.1.3"/>
    </reaction>
</comment>
<dbReference type="SUPFAM" id="SSF53597">
    <property type="entry name" value="Dihydrofolate reductase-like"/>
    <property type="match status" value="1"/>
</dbReference>
<evidence type="ECO:0000259" key="10">
    <source>
        <dbReference type="PROSITE" id="PS51330"/>
    </source>
</evidence>
<dbReference type="EC" id="1.5.1.3" evidence="3 8"/>
<sequence length="166" mass="19178">MIISLIAAHTQNRVIGRNNDLPWRLPDDMKYFMETTQGHFVVMGRKNYESIPPKFRPLPNRTNLVLTHQKGYQAEGCTVLHSLEECMALAKKSGEKELFIIGGAEIYKQSLPSAQRLYLTEIQTELEGDTHFPSFSPSEWKEISRQHHPADARHAYAFDFVVYERK</sequence>
<keyword evidence="6 8" id="KW-0560">Oxidoreductase</keyword>
<evidence type="ECO:0000256" key="8">
    <source>
        <dbReference type="PIRNR" id="PIRNR000194"/>
    </source>
</evidence>
<evidence type="ECO:0000256" key="1">
    <source>
        <dbReference type="ARBA" id="ARBA00004903"/>
    </source>
</evidence>
<reference evidence="11" key="1">
    <citation type="submission" date="2023-06" db="EMBL/GenBank/DDBJ databases">
        <title>Cytophagales bacterium Strain LB-30, isolated from soil.</title>
        <authorList>
            <person name="Liu B."/>
        </authorList>
    </citation>
    <scope>NUCLEOTIDE SEQUENCE</scope>
    <source>
        <strain evidence="11">LB-30</strain>
    </source>
</reference>
<dbReference type="InterPro" id="IPR017925">
    <property type="entry name" value="DHFR_CS"/>
</dbReference>
<name>A0ABT8F3D2_9BACT</name>
<dbReference type="PRINTS" id="PR00070">
    <property type="entry name" value="DHFR"/>
</dbReference>
<proteinExistence type="inferred from homology"/>
<evidence type="ECO:0000256" key="6">
    <source>
        <dbReference type="ARBA" id="ARBA00023002"/>
    </source>
</evidence>
<feature type="domain" description="DHFR" evidence="10">
    <location>
        <begin position="2"/>
        <end position="165"/>
    </location>
</feature>
<comment type="caution">
    <text evidence="11">The sequence shown here is derived from an EMBL/GenBank/DDBJ whole genome shotgun (WGS) entry which is preliminary data.</text>
</comment>
<dbReference type="EMBL" id="JAUHJS010000002">
    <property type="protein sequence ID" value="MDN4164962.1"/>
    <property type="molecule type" value="Genomic_DNA"/>
</dbReference>
<dbReference type="Proteomes" id="UP001168552">
    <property type="component" value="Unassembled WGS sequence"/>
</dbReference>
<evidence type="ECO:0000256" key="3">
    <source>
        <dbReference type="ARBA" id="ARBA00012856"/>
    </source>
</evidence>
<protein>
    <recommendedName>
        <fullName evidence="3 8">Dihydrofolate reductase</fullName>
        <ecNumber evidence="3 8">1.5.1.3</ecNumber>
    </recommendedName>
</protein>